<sequence length="534" mass="60271">MKKTVLLLFLTVLSACITLGCSDGSKKHIIVQEKNELNTDGYRQASDTPENADDSDAGNGQLSDSSSSDNGSGHLSDSGSSDSIHKNALARRLQVPESNTFFKEFPESHLQLSCRAKIELTDTDHVSVYKVRQKPFDQAWIDWVTHVFFGDLPVYDSNKYRQPTKEWAREKLQRLKAFQAEGNTDPYGHIAAMRESGSRNPEGIYNLEKDIEQWEAIYSNAPETVEKVEVSPGFNVSESAENADGNQYFSGIVEMDGDVFDYYFKKSGPIDMEIRILRDSGEDPDHTWFGYDWYPVDLPAYSVSRNGYVPSLERAEQIAGISPSAAAEMCDRYMEKLGLSDFSAKHIEHSLSYCQPEDMQAERIFIDAGYRVVYTRDIQGFPVTYEISPGGAYAAGTYDLSNAWCFETVEFYVNQNGLQKAMLRNLYEIEELMYDNIELMAFPEIMDIFGQTMPIRFSESSGKYTIDRITLGYARIYDPGMDSTLGLLVPVWDFFGKHVDNYKDGETSILDIPTQSFLTINAADGTVINRNYGY</sequence>
<dbReference type="RefSeq" id="WP_125128177.1">
    <property type="nucleotide sequence ID" value="NZ_RHJS01000002.1"/>
</dbReference>
<dbReference type="EMBL" id="RHJS01000002">
    <property type="protein sequence ID" value="RRK32732.1"/>
    <property type="molecule type" value="Genomic_DNA"/>
</dbReference>
<reference evidence="3" key="1">
    <citation type="submission" date="2018-10" db="EMBL/GenBank/DDBJ databases">
        <title>Schaedlerella arabinophila gen. nov. sp. nov., isolated from the mouse intestinal tract and comparative analysis with the genome of the closely related altered Schaedler flora strain ASF502.</title>
        <authorList>
            <person name="Miyake S."/>
            <person name="Soh M."/>
            <person name="Seedorf H."/>
        </authorList>
    </citation>
    <scope>NUCLEOTIDE SEQUENCE [LARGE SCALE GENOMIC DNA]</scope>
    <source>
        <strain evidence="3">DSM 106076</strain>
    </source>
</reference>
<proteinExistence type="predicted"/>
<feature type="compositionally biased region" description="Low complexity" evidence="1">
    <location>
        <begin position="58"/>
        <end position="82"/>
    </location>
</feature>
<gene>
    <name evidence="3" type="ORF">EBB54_16220</name>
</gene>
<feature type="signal peptide" evidence="2">
    <location>
        <begin position="1"/>
        <end position="20"/>
    </location>
</feature>
<dbReference type="InterPro" id="IPR046098">
    <property type="entry name" value="DUF6034"/>
</dbReference>
<dbReference type="PROSITE" id="PS51257">
    <property type="entry name" value="PROKAR_LIPOPROTEIN"/>
    <property type="match status" value="1"/>
</dbReference>
<feature type="region of interest" description="Disordered" evidence="1">
    <location>
        <begin position="40"/>
        <end position="83"/>
    </location>
</feature>
<protein>
    <recommendedName>
        <fullName evidence="5">DUF3298 domain-containing protein</fullName>
    </recommendedName>
</protein>
<organism evidence="3 4">
    <name type="scientific">Schaedlerella arabinosiphila</name>
    <dbReference type="NCBI Taxonomy" id="2044587"/>
    <lineage>
        <taxon>Bacteria</taxon>
        <taxon>Bacillati</taxon>
        <taxon>Bacillota</taxon>
        <taxon>Clostridia</taxon>
        <taxon>Lachnospirales</taxon>
        <taxon>Lachnospiraceae</taxon>
        <taxon>Schaedlerella</taxon>
    </lineage>
</organism>
<dbReference type="Pfam" id="PF19499">
    <property type="entry name" value="DUF6034"/>
    <property type="match status" value="1"/>
</dbReference>
<name>A0A426DJ93_9FIRM</name>
<evidence type="ECO:0008006" key="5">
    <source>
        <dbReference type="Google" id="ProtNLM"/>
    </source>
</evidence>
<evidence type="ECO:0000313" key="3">
    <source>
        <dbReference type="EMBL" id="RRK32732.1"/>
    </source>
</evidence>
<dbReference type="Proteomes" id="UP000274920">
    <property type="component" value="Unassembled WGS sequence"/>
</dbReference>
<evidence type="ECO:0000256" key="2">
    <source>
        <dbReference type="SAM" id="SignalP"/>
    </source>
</evidence>
<accession>A0A426DJ93</accession>
<evidence type="ECO:0000256" key="1">
    <source>
        <dbReference type="SAM" id="MobiDB-lite"/>
    </source>
</evidence>
<keyword evidence="2" id="KW-0732">Signal</keyword>
<comment type="caution">
    <text evidence="3">The sequence shown here is derived from an EMBL/GenBank/DDBJ whole genome shotgun (WGS) entry which is preliminary data.</text>
</comment>
<keyword evidence="4" id="KW-1185">Reference proteome</keyword>
<dbReference type="AlphaFoldDB" id="A0A426DJ93"/>
<feature type="chain" id="PRO_5038451390" description="DUF3298 domain-containing protein" evidence="2">
    <location>
        <begin position="21"/>
        <end position="534"/>
    </location>
</feature>
<evidence type="ECO:0000313" key="4">
    <source>
        <dbReference type="Proteomes" id="UP000274920"/>
    </source>
</evidence>